<dbReference type="RefSeq" id="WP_013944607.1">
    <property type="nucleotide sequence ID" value="NC_015713.1"/>
</dbReference>
<sequence>MSSISNYSKNIFSKESALNFAGTVGTGLLSARFLPISIKEAGVVSAAAGTLSTMGQALLGKDASTFKKGLVTIGAFALTYFGTAALAPTLATRFALTLTPQFIGKILAFNALGQVVSFGLAKILFVTSWNMSDAQIKTLHETYTKDTELFTKLPAVEQQLIIQRFKKQELDVAALTCEKPSAEDIAALTESEVRTLHQHEVALEDDALLLRYFELNLKPFEAIEKRIPRLDLKQPETVEEVEALSEEKLAWYKLYFADNDDARKKLPHDVQWALYAKDKVVSTYSFNADSLKTAPDAQIHDLENPMKCLSWWVDTYPSTQKALVERAKALGIEIPHPVHPTKPEEVSSLDPKVVEAYNKKFPSGLDKEVVKAFNQRFYELKLPLPNGQTIAQLYKNKDATWPQITLELPKTPDEVAKLDVNQIPWMYAFIRENGGFNSLSFEMQSALNDPFSTHLSRRFWFNFDKLTFENVSSASERTISILHDQLHIKSDKWKGLSPAVIGALDARFAKQFPADKLSEEQARKYHMLFASKPECWGALPKARQQALRQQFNKYPELKELRVNWR</sequence>
<evidence type="ECO:0000313" key="3">
    <source>
        <dbReference type="Proteomes" id="UP000000496"/>
    </source>
</evidence>
<accession>F8L494</accession>
<dbReference type="KEGG" id="sng:SNE_A22640"/>
<dbReference type="Proteomes" id="UP000000496">
    <property type="component" value="Chromosome gsn.131"/>
</dbReference>
<keyword evidence="3" id="KW-1185">Reference proteome</keyword>
<keyword evidence="1" id="KW-1133">Transmembrane helix</keyword>
<proteinExistence type="predicted"/>
<protein>
    <submittedName>
        <fullName evidence="2">Uncharacterized protein</fullName>
    </submittedName>
</protein>
<dbReference type="HOGENOM" id="CLU_482233_0_0_0"/>
<dbReference type="EMBL" id="FR872582">
    <property type="protein sequence ID" value="CCB90141.1"/>
    <property type="molecule type" value="Genomic_DNA"/>
</dbReference>
<reference evidence="2 3" key="2">
    <citation type="journal article" date="2011" name="Mol. Biol. Evol.">
        <title>Unity in variety--the pan-genome of the Chlamydiae.</title>
        <authorList>
            <person name="Collingro A."/>
            <person name="Tischler P."/>
            <person name="Weinmaier T."/>
            <person name="Penz T."/>
            <person name="Heinz E."/>
            <person name="Brunham R.C."/>
            <person name="Read T.D."/>
            <person name="Bavoil P.M."/>
            <person name="Sachse K."/>
            <person name="Kahane S."/>
            <person name="Friedman M.G."/>
            <person name="Rattei T."/>
            <person name="Myers G.S."/>
            <person name="Horn M."/>
        </authorList>
    </citation>
    <scope>NUCLEOTIDE SEQUENCE [LARGE SCALE GENOMIC DNA]</scope>
    <source>
        <strain evidence="3">ATCC VR-1471 / Z</strain>
    </source>
</reference>
<organism evidence="2 3">
    <name type="scientific">Simkania negevensis (strain ATCC VR-1471 / DSM 27360 / Z)</name>
    <dbReference type="NCBI Taxonomy" id="331113"/>
    <lineage>
        <taxon>Bacteria</taxon>
        <taxon>Pseudomonadati</taxon>
        <taxon>Chlamydiota</taxon>
        <taxon>Chlamydiia</taxon>
        <taxon>Parachlamydiales</taxon>
        <taxon>Simkaniaceae</taxon>
        <taxon>Simkania</taxon>
    </lineage>
</organism>
<keyword evidence="1" id="KW-0812">Transmembrane</keyword>
<evidence type="ECO:0000256" key="1">
    <source>
        <dbReference type="SAM" id="Phobius"/>
    </source>
</evidence>
<keyword evidence="1" id="KW-0472">Membrane</keyword>
<gene>
    <name evidence="2" type="ordered locus">SNE_A22640</name>
</gene>
<evidence type="ECO:0000313" key="2">
    <source>
        <dbReference type="EMBL" id="CCB90141.1"/>
    </source>
</evidence>
<name>F8L494_SIMNZ</name>
<dbReference type="STRING" id="331113.SNE_A22640"/>
<feature type="transmembrane region" description="Helical" evidence="1">
    <location>
        <begin position="70"/>
        <end position="90"/>
    </location>
</feature>
<dbReference type="AlphaFoldDB" id="F8L494"/>
<reference key="1">
    <citation type="journal article" date="2011" name="Mol. Biol. Evol.">
        <title>Unity in variety -- the pan-genome of the Chlamydiae.</title>
        <authorList>
            <person name="Collingro A."/>
            <person name="Tischler P."/>
            <person name="Weinmaier T."/>
            <person name="Penz T."/>
            <person name="Heinz E."/>
            <person name="Brunham R.C."/>
            <person name="Read T.D."/>
            <person name="Bavoil P.M."/>
            <person name="Sachse K."/>
            <person name="Kahane S."/>
            <person name="Friedman M.G."/>
            <person name="Rattei T."/>
            <person name="Myers G.S.A."/>
            <person name="Horn M."/>
        </authorList>
    </citation>
    <scope>NUCLEOTIDE SEQUENCE</scope>
    <source>
        <strain>Z</strain>
    </source>
</reference>